<feature type="chain" id="PRO_5017936136" description="Secreted protein" evidence="1">
    <location>
        <begin position="22"/>
        <end position="86"/>
    </location>
</feature>
<protein>
    <recommendedName>
        <fullName evidence="4">Secreted protein</fullName>
    </recommendedName>
</protein>
<proteinExistence type="predicted"/>
<sequence length="86" mass="10145">MPRGLTCLNWFLVPYLTCIVSEYITTNNQHEDLVMGILYQRRETKIFFVPKFTIPKLGCRINTKNFGETNFASANSFFIISFWLRK</sequence>
<keyword evidence="1" id="KW-0732">Signal</keyword>
<evidence type="ECO:0000313" key="2">
    <source>
        <dbReference type="EMBL" id="RMZ99813.1"/>
    </source>
</evidence>
<dbReference type="AlphaFoldDB" id="A0A3M7PLE5"/>
<gene>
    <name evidence="2" type="ORF">BpHYR1_013904</name>
</gene>
<feature type="signal peptide" evidence="1">
    <location>
        <begin position="1"/>
        <end position="21"/>
    </location>
</feature>
<keyword evidence="3" id="KW-1185">Reference proteome</keyword>
<name>A0A3M7PLE5_BRAPC</name>
<comment type="caution">
    <text evidence="2">The sequence shown here is derived from an EMBL/GenBank/DDBJ whole genome shotgun (WGS) entry which is preliminary data.</text>
</comment>
<dbReference type="EMBL" id="REGN01010034">
    <property type="protein sequence ID" value="RMZ99813.1"/>
    <property type="molecule type" value="Genomic_DNA"/>
</dbReference>
<evidence type="ECO:0000256" key="1">
    <source>
        <dbReference type="SAM" id="SignalP"/>
    </source>
</evidence>
<dbReference type="Proteomes" id="UP000276133">
    <property type="component" value="Unassembled WGS sequence"/>
</dbReference>
<accession>A0A3M7PLE5</accession>
<organism evidence="2 3">
    <name type="scientific">Brachionus plicatilis</name>
    <name type="common">Marine rotifer</name>
    <name type="synonym">Brachionus muelleri</name>
    <dbReference type="NCBI Taxonomy" id="10195"/>
    <lineage>
        <taxon>Eukaryota</taxon>
        <taxon>Metazoa</taxon>
        <taxon>Spiralia</taxon>
        <taxon>Gnathifera</taxon>
        <taxon>Rotifera</taxon>
        <taxon>Eurotatoria</taxon>
        <taxon>Monogononta</taxon>
        <taxon>Pseudotrocha</taxon>
        <taxon>Ploima</taxon>
        <taxon>Brachionidae</taxon>
        <taxon>Brachionus</taxon>
    </lineage>
</organism>
<evidence type="ECO:0000313" key="3">
    <source>
        <dbReference type="Proteomes" id="UP000276133"/>
    </source>
</evidence>
<evidence type="ECO:0008006" key="4">
    <source>
        <dbReference type="Google" id="ProtNLM"/>
    </source>
</evidence>
<reference evidence="2 3" key="1">
    <citation type="journal article" date="2018" name="Sci. Rep.">
        <title>Genomic signatures of local adaptation to the degree of environmental predictability in rotifers.</title>
        <authorList>
            <person name="Franch-Gras L."/>
            <person name="Hahn C."/>
            <person name="Garcia-Roger E.M."/>
            <person name="Carmona M.J."/>
            <person name="Serra M."/>
            <person name="Gomez A."/>
        </authorList>
    </citation>
    <scope>NUCLEOTIDE SEQUENCE [LARGE SCALE GENOMIC DNA]</scope>
    <source>
        <strain evidence="2">HYR1</strain>
    </source>
</reference>